<dbReference type="EMBL" id="JAAAHY010002100">
    <property type="protein sequence ID" value="KAF9945383.1"/>
    <property type="molecule type" value="Genomic_DNA"/>
</dbReference>
<feature type="non-terminal residue" evidence="1">
    <location>
        <position position="88"/>
    </location>
</feature>
<evidence type="ECO:0000313" key="2">
    <source>
        <dbReference type="Proteomes" id="UP000738359"/>
    </source>
</evidence>
<dbReference type="Proteomes" id="UP000738359">
    <property type="component" value="Unassembled WGS sequence"/>
</dbReference>
<protein>
    <submittedName>
        <fullName evidence="1">Uncharacterized protein</fullName>
    </submittedName>
</protein>
<keyword evidence="2" id="KW-1185">Reference proteome</keyword>
<gene>
    <name evidence="1" type="ORF">BGZ70_003859</name>
</gene>
<reference evidence="1" key="1">
    <citation type="journal article" date="2020" name="Fungal Divers.">
        <title>Resolving the Mortierellaceae phylogeny through synthesis of multi-gene phylogenetics and phylogenomics.</title>
        <authorList>
            <person name="Vandepol N."/>
            <person name="Liber J."/>
            <person name="Desiro A."/>
            <person name="Na H."/>
            <person name="Kennedy M."/>
            <person name="Barry K."/>
            <person name="Grigoriev I.V."/>
            <person name="Miller A.N."/>
            <person name="O'Donnell K."/>
            <person name="Stajich J.E."/>
            <person name="Bonito G."/>
        </authorList>
    </citation>
    <scope>NUCLEOTIDE SEQUENCE</scope>
    <source>
        <strain evidence="1">CK1249</strain>
    </source>
</reference>
<accession>A0A9P6IS66</accession>
<sequence>MWLDFYEFMWLSNDMGSAGKEVVSGDYSSIIASYTLTHGCVTTTGYAICAMNKNIENLAGLVGTSNAADIFIKCIYGTFMAYLICRRY</sequence>
<name>A0A9P6IS66_MORAP</name>
<proteinExistence type="predicted"/>
<dbReference type="OrthoDB" id="2349836at2759"/>
<organism evidence="1 2">
    <name type="scientific">Mortierella alpina</name>
    <name type="common">Oleaginous fungus</name>
    <name type="synonym">Mortierella renispora</name>
    <dbReference type="NCBI Taxonomy" id="64518"/>
    <lineage>
        <taxon>Eukaryota</taxon>
        <taxon>Fungi</taxon>
        <taxon>Fungi incertae sedis</taxon>
        <taxon>Mucoromycota</taxon>
        <taxon>Mortierellomycotina</taxon>
        <taxon>Mortierellomycetes</taxon>
        <taxon>Mortierellales</taxon>
        <taxon>Mortierellaceae</taxon>
        <taxon>Mortierella</taxon>
    </lineage>
</organism>
<evidence type="ECO:0000313" key="1">
    <source>
        <dbReference type="EMBL" id="KAF9945383.1"/>
    </source>
</evidence>
<dbReference type="AlphaFoldDB" id="A0A9P6IS66"/>
<comment type="caution">
    <text evidence="1">The sequence shown here is derived from an EMBL/GenBank/DDBJ whole genome shotgun (WGS) entry which is preliminary data.</text>
</comment>